<dbReference type="VEuPathDB" id="MicrosporidiaDB:NEDG_02133"/>
<proteinExistence type="predicted"/>
<comment type="caution">
    <text evidence="1">The sequence shown here is derived from an EMBL/GenBank/DDBJ whole genome shotgun (WGS) entry which is preliminary data.</text>
</comment>
<dbReference type="STRING" id="1805483.A0A177EDV7"/>
<dbReference type="AlphaFoldDB" id="A0A177EDV7"/>
<dbReference type="GeneID" id="93647793"/>
<keyword evidence="3" id="KW-1185">Reference proteome</keyword>
<dbReference type="OrthoDB" id="2186978at2759"/>
<sequence length="386" mass="41585">MEAREAYRVFTKEHGVSLSPEAMAYICKGVSEEAAGRAALLLSQELFGGVASVSDLQRVLGARVVARGKVHVESVSFQGGCLRYRALKERASPGSVSIAALKEGRGCTIFGMVRARVLGGMSIEDEDGAIDVGAIDCECFLAPGVCASFEGRKERGVFNITKILLPEAPQRAWVADNLSVLFFSGFLYTTEKLNRLKGAIATYNGLGVGIDAVVIMVKGKESLENAVARIKTVLGEAFLETEFVVLPGVDLERKGFYPEGYYQSQGNVTVSTNPSSIEIGSRRFLVGAFSISAGVKKESVVQGDYRDNIGRVLLSQASYNPFITYTDLSETREYSGMVIGEEYDSFVQVEGSRTLAVCGDFDKSEGQFLFYGGSEGVFEISTLADA</sequence>
<dbReference type="Proteomes" id="UP000185944">
    <property type="component" value="Unassembled WGS sequence"/>
</dbReference>
<dbReference type="EMBL" id="LTDL01000009">
    <property type="protein sequence ID" value="OAG32266.1"/>
    <property type="molecule type" value="Genomic_DNA"/>
</dbReference>
<evidence type="ECO:0008006" key="4">
    <source>
        <dbReference type="Google" id="ProtNLM"/>
    </source>
</evidence>
<gene>
    <name evidence="1" type="ORF">NEDG_01443</name>
    <name evidence="2" type="ORF">NEDG_02133</name>
</gene>
<accession>A0A177EDV7</accession>
<evidence type="ECO:0000313" key="1">
    <source>
        <dbReference type="EMBL" id="OAG29896.1"/>
    </source>
</evidence>
<dbReference type="EMBL" id="LTDL01000038">
    <property type="protein sequence ID" value="OAG29896.1"/>
    <property type="molecule type" value="Genomic_DNA"/>
</dbReference>
<dbReference type="VEuPathDB" id="MicrosporidiaDB:NEDG_01443"/>
<reference evidence="1 3" key="1">
    <citation type="submission" date="2016-02" db="EMBL/GenBank/DDBJ databases">
        <title>Discovery of a natural microsporidian pathogen with a broad tissue tropism in Caenorhabditis elegans.</title>
        <authorList>
            <person name="Luallen R.J."/>
            <person name="Reinke A.W."/>
            <person name="Tong L."/>
            <person name="Botts M.R."/>
            <person name="Felix M.-A."/>
            <person name="Troemel E.R."/>
        </authorList>
    </citation>
    <scope>NUCLEOTIDE SEQUENCE [LARGE SCALE GENOMIC DNA]</scope>
    <source>
        <strain evidence="1 3">JUm2807</strain>
    </source>
</reference>
<evidence type="ECO:0000313" key="2">
    <source>
        <dbReference type="EMBL" id="OAG32266.1"/>
    </source>
</evidence>
<organism evidence="1 3">
    <name type="scientific">Nematocida displodere</name>
    <dbReference type="NCBI Taxonomy" id="1805483"/>
    <lineage>
        <taxon>Eukaryota</taxon>
        <taxon>Fungi</taxon>
        <taxon>Fungi incertae sedis</taxon>
        <taxon>Microsporidia</taxon>
        <taxon>Nematocida</taxon>
    </lineage>
</organism>
<evidence type="ECO:0000313" key="3">
    <source>
        <dbReference type="Proteomes" id="UP000185944"/>
    </source>
</evidence>
<name>A0A177EDV7_9MICR</name>
<dbReference type="RefSeq" id="XP_067544448.1">
    <property type="nucleotide sequence ID" value="XM_067688861.1"/>
</dbReference>
<protein>
    <recommendedName>
        <fullName evidence="4">DNA polymerase delta subunit 2</fullName>
    </recommendedName>
</protein>